<protein>
    <submittedName>
        <fullName evidence="2">Uncharacterized protein</fullName>
    </submittedName>
</protein>
<evidence type="ECO:0000313" key="2">
    <source>
        <dbReference type="EMBL" id="ELY47347.1"/>
    </source>
</evidence>
<dbReference type="EMBL" id="AOHX01000026">
    <property type="protein sequence ID" value="ELY47347.1"/>
    <property type="molecule type" value="Genomic_DNA"/>
</dbReference>
<evidence type="ECO:0000256" key="1">
    <source>
        <dbReference type="SAM" id="MobiDB-lite"/>
    </source>
</evidence>
<proteinExistence type="predicted"/>
<keyword evidence="3" id="KW-1185">Reference proteome</keyword>
<accession>L9WDB4</accession>
<gene>
    <name evidence="2" type="ORF">C495_03777</name>
</gene>
<organism evidence="2 3">
    <name type="scientific">Natronorubrum sulfidifaciens JCM 14089</name>
    <dbReference type="NCBI Taxonomy" id="1230460"/>
    <lineage>
        <taxon>Archaea</taxon>
        <taxon>Methanobacteriati</taxon>
        <taxon>Methanobacteriota</taxon>
        <taxon>Stenosarchaea group</taxon>
        <taxon>Halobacteria</taxon>
        <taxon>Halobacteriales</taxon>
        <taxon>Natrialbaceae</taxon>
        <taxon>Natronorubrum</taxon>
    </lineage>
</organism>
<sequence length="88" mass="9549">MCPECEDEGGKHTIPAWTDEIGDEVCPVCGMICNGNRKQMWPEDFNFESRGGFESSGFPALNDSAPRFGPDTPMDSADLYPGGESNEA</sequence>
<dbReference type="STRING" id="1230460.C495_03777"/>
<reference evidence="2 3" key="1">
    <citation type="journal article" date="2014" name="PLoS Genet.">
        <title>Phylogenetically driven sequencing of extremely halophilic archaea reveals strategies for static and dynamic osmo-response.</title>
        <authorList>
            <person name="Becker E.A."/>
            <person name="Seitzer P.M."/>
            <person name="Tritt A."/>
            <person name="Larsen D."/>
            <person name="Krusor M."/>
            <person name="Yao A.I."/>
            <person name="Wu D."/>
            <person name="Madern D."/>
            <person name="Eisen J.A."/>
            <person name="Darling A.E."/>
            <person name="Facciotti M.T."/>
        </authorList>
    </citation>
    <scope>NUCLEOTIDE SEQUENCE [LARGE SCALE GENOMIC DNA]</scope>
    <source>
        <strain evidence="2 3">JCM 14089</strain>
    </source>
</reference>
<name>L9WDB4_9EURY</name>
<evidence type="ECO:0000313" key="3">
    <source>
        <dbReference type="Proteomes" id="UP000011661"/>
    </source>
</evidence>
<feature type="region of interest" description="Disordered" evidence="1">
    <location>
        <begin position="52"/>
        <end position="88"/>
    </location>
</feature>
<comment type="caution">
    <text evidence="2">The sequence shown here is derived from an EMBL/GenBank/DDBJ whole genome shotgun (WGS) entry which is preliminary data.</text>
</comment>
<dbReference type="Proteomes" id="UP000011661">
    <property type="component" value="Unassembled WGS sequence"/>
</dbReference>
<dbReference type="AlphaFoldDB" id="L9WDB4"/>